<dbReference type="Proteomes" id="UP000269721">
    <property type="component" value="Unassembled WGS sequence"/>
</dbReference>
<gene>
    <name evidence="1" type="ORF">BDK51DRAFT_40499</name>
</gene>
<organism evidence="1 2">
    <name type="scientific">Blyttiomyces helicus</name>
    <dbReference type="NCBI Taxonomy" id="388810"/>
    <lineage>
        <taxon>Eukaryota</taxon>
        <taxon>Fungi</taxon>
        <taxon>Fungi incertae sedis</taxon>
        <taxon>Chytridiomycota</taxon>
        <taxon>Chytridiomycota incertae sedis</taxon>
        <taxon>Chytridiomycetes</taxon>
        <taxon>Chytridiomycetes incertae sedis</taxon>
        <taxon>Blyttiomyces</taxon>
    </lineage>
</organism>
<dbReference type="AlphaFoldDB" id="A0A4P9VVK7"/>
<evidence type="ECO:0000313" key="1">
    <source>
        <dbReference type="EMBL" id="RKO83162.1"/>
    </source>
</evidence>
<dbReference type="EMBL" id="ML001582">
    <property type="protein sequence ID" value="RKO83162.1"/>
    <property type="molecule type" value="Genomic_DNA"/>
</dbReference>
<proteinExistence type="predicted"/>
<reference evidence="2" key="1">
    <citation type="journal article" date="2018" name="Nat. Microbiol.">
        <title>Leveraging single-cell genomics to expand the fungal tree of life.</title>
        <authorList>
            <person name="Ahrendt S.R."/>
            <person name="Quandt C.A."/>
            <person name="Ciobanu D."/>
            <person name="Clum A."/>
            <person name="Salamov A."/>
            <person name="Andreopoulos B."/>
            <person name="Cheng J.F."/>
            <person name="Woyke T."/>
            <person name="Pelin A."/>
            <person name="Henrissat B."/>
            <person name="Reynolds N.K."/>
            <person name="Benny G.L."/>
            <person name="Smith M.E."/>
            <person name="James T.Y."/>
            <person name="Grigoriev I.V."/>
        </authorList>
    </citation>
    <scope>NUCLEOTIDE SEQUENCE [LARGE SCALE GENOMIC DNA]</scope>
</reference>
<evidence type="ECO:0000313" key="2">
    <source>
        <dbReference type="Proteomes" id="UP000269721"/>
    </source>
</evidence>
<accession>A0A4P9VVK7</accession>
<name>A0A4P9VVK7_9FUNG</name>
<sequence>MVLNPTLSALIDAAPGWSMLDIGCAYAVTVRVGPLHSPISRITQVGRYFQLPIRATSSRSFSAPSTVSTEAVSTFFRGGILCDDRAGGKGSVDALTCSNAPREPLPRHEMRRSNVTASPVLASFTFTTAPQAAVVHRLRCMHGGWRDGRPLGWIRHVQYTSLDIAGSCILPAVLDGAHRGHSTSPPPCFDHFRVLALLHWNGGHRRSLL</sequence>
<protein>
    <submittedName>
        <fullName evidence="1">Uncharacterized protein</fullName>
    </submittedName>
</protein>
<keyword evidence="2" id="KW-1185">Reference proteome</keyword>